<evidence type="ECO:0000313" key="2">
    <source>
        <dbReference type="Proteomes" id="UP000055048"/>
    </source>
</evidence>
<reference evidence="1 2" key="1">
    <citation type="submission" date="2015-01" db="EMBL/GenBank/DDBJ databases">
        <title>Evolution of Trichinella species and genotypes.</title>
        <authorList>
            <person name="Korhonen P.K."/>
            <person name="Edoardo P."/>
            <person name="Giuseppe L.R."/>
            <person name="Gasser R.B."/>
        </authorList>
    </citation>
    <scope>NUCLEOTIDE SEQUENCE [LARGE SCALE GENOMIC DNA]</scope>
    <source>
        <strain evidence="1">ISS417</strain>
    </source>
</reference>
<dbReference type="AlphaFoldDB" id="A0A0V0TW75"/>
<dbReference type="OrthoDB" id="10378864at2759"/>
<gene>
    <name evidence="1" type="ORF">T05_887</name>
</gene>
<evidence type="ECO:0000313" key="1">
    <source>
        <dbReference type="EMBL" id="KRX43269.1"/>
    </source>
</evidence>
<accession>A0A0V0TW75</accession>
<organism evidence="1 2">
    <name type="scientific">Trichinella murrelli</name>
    <dbReference type="NCBI Taxonomy" id="144512"/>
    <lineage>
        <taxon>Eukaryota</taxon>
        <taxon>Metazoa</taxon>
        <taxon>Ecdysozoa</taxon>
        <taxon>Nematoda</taxon>
        <taxon>Enoplea</taxon>
        <taxon>Dorylaimia</taxon>
        <taxon>Trichinellida</taxon>
        <taxon>Trichinellidae</taxon>
        <taxon>Trichinella</taxon>
    </lineage>
</organism>
<name>A0A0V0TW75_9BILA</name>
<comment type="caution">
    <text evidence="1">The sequence shown here is derived from an EMBL/GenBank/DDBJ whole genome shotgun (WGS) entry which is preliminary data.</text>
</comment>
<dbReference type="Proteomes" id="UP000055048">
    <property type="component" value="Unassembled WGS sequence"/>
</dbReference>
<protein>
    <submittedName>
        <fullName evidence="1">Uncharacterized protein</fullName>
    </submittedName>
</protein>
<sequence>MQKKNSHCQQKYIQCSKIKGRSGLMWKILSTRIFVLGSIVVSIPACHAGDPGSIPGRGSQNIGRIFGSMVLVRREEITATIEKITDYHR</sequence>
<keyword evidence="2" id="KW-1185">Reference proteome</keyword>
<proteinExistence type="predicted"/>
<dbReference type="EMBL" id="JYDJ01000123">
    <property type="protein sequence ID" value="KRX43269.1"/>
    <property type="molecule type" value="Genomic_DNA"/>
</dbReference>